<dbReference type="InterPro" id="IPR005754">
    <property type="entry name" value="Sortase"/>
</dbReference>
<accession>A0ABV1UTA0</accession>
<name>A0ABV1UTA0_9ACTN</name>
<keyword evidence="1" id="KW-0378">Hydrolase</keyword>
<proteinExistence type="predicted"/>
<dbReference type="Proteomes" id="UP001445472">
    <property type="component" value="Unassembled WGS sequence"/>
</dbReference>
<protein>
    <submittedName>
        <fullName evidence="3">Class F sortase</fullName>
    </submittedName>
</protein>
<organism evidence="3 4">
    <name type="scientific">Streptomyces xantholiticus</name>
    <dbReference type="NCBI Taxonomy" id="68285"/>
    <lineage>
        <taxon>Bacteria</taxon>
        <taxon>Bacillati</taxon>
        <taxon>Actinomycetota</taxon>
        <taxon>Actinomycetes</taxon>
        <taxon>Kitasatosporales</taxon>
        <taxon>Streptomycetaceae</taxon>
        <taxon>Streptomyces</taxon>
    </lineage>
</organism>
<dbReference type="Pfam" id="PF04203">
    <property type="entry name" value="Sortase"/>
    <property type="match status" value="1"/>
</dbReference>
<dbReference type="InterPro" id="IPR023365">
    <property type="entry name" value="Sortase_dom-sf"/>
</dbReference>
<evidence type="ECO:0000256" key="2">
    <source>
        <dbReference type="SAM" id="MobiDB-lite"/>
    </source>
</evidence>
<feature type="compositionally biased region" description="Low complexity" evidence="2">
    <location>
        <begin position="48"/>
        <end position="60"/>
    </location>
</feature>
<dbReference type="Gene3D" id="2.40.260.10">
    <property type="entry name" value="Sortase"/>
    <property type="match status" value="1"/>
</dbReference>
<feature type="region of interest" description="Disordered" evidence="2">
    <location>
        <begin position="43"/>
        <end position="75"/>
    </location>
</feature>
<evidence type="ECO:0000313" key="3">
    <source>
        <dbReference type="EMBL" id="MER6614023.1"/>
    </source>
</evidence>
<dbReference type="InterPro" id="IPR042001">
    <property type="entry name" value="Sortase_F"/>
</dbReference>
<comment type="caution">
    <text evidence="3">The sequence shown here is derived from an EMBL/GenBank/DDBJ whole genome shotgun (WGS) entry which is preliminary data.</text>
</comment>
<dbReference type="SUPFAM" id="SSF63817">
    <property type="entry name" value="Sortase"/>
    <property type="match status" value="1"/>
</dbReference>
<dbReference type="CDD" id="cd05829">
    <property type="entry name" value="Sortase_F"/>
    <property type="match status" value="1"/>
</dbReference>
<keyword evidence="4" id="KW-1185">Reference proteome</keyword>
<evidence type="ECO:0000313" key="4">
    <source>
        <dbReference type="Proteomes" id="UP001445472"/>
    </source>
</evidence>
<dbReference type="RefSeq" id="WP_351975951.1">
    <property type="nucleotide sequence ID" value="NZ_JBEPBX010000008.1"/>
</dbReference>
<dbReference type="EMBL" id="JBEPBX010000008">
    <property type="protein sequence ID" value="MER6614023.1"/>
    <property type="molecule type" value="Genomic_DNA"/>
</dbReference>
<reference evidence="3 4" key="1">
    <citation type="submission" date="2024-06" db="EMBL/GenBank/DDBJ databases">
        <title>The Natural Products Discovery Center: Release of the First 8490 Sequenced Strains for Exploring Actinobacteria Biosynthetic Diversity.</title>
        <authorList>
            <person name="Kalkreuter E."/>
            <person name="Kautsar S.A."/>
            <person name="Yang D."/>
            <person name="Bader C.D."/>
            <person name="Teijaro C.N."/>
            <person name="Fluegel L."/>
            <person name="Davis C.M."/>
            <person name="Simpson J.R."/>
            <person name="Lauterbach L."/>
            <person name="Steele A.D."/>
            <person name="Gui C."/>
            <person name="Meng S."/>
            <person name="Li G."/>
            <person name="Viehrig K."/>
            <person name="Ye F."/>
            <person name="Su P."/>
            <person name="Kiefer A.F."/>
            <person name="Nichols A."/>
            <person name="Cepeda A.J."/>
            <person name="Yan W."/>
            <person name="Fan B."/>
            <person name="Jiang Y."/>
            <person name="Adhikari A."/>
            <person name="Zheng C.-J."/>
            <person name="Schuster L."/>
            <person name="Cowan T.M."/>
            <person name="Smanski M.J."/>
            <person name="Chevrette M.G."/>
            <person name="De Carvalho L.P.S."/>
            <person name="Shen B."/>
        </authorList>
    </citation>
    <scope>NUCLEOTIDE SEQUENCE [LARGE SCALE GENOMIC DNA]</scope>
    <source>
        <strain evidence="3 4">NPDC000837</strain>
    </source>
</reference>
<dbReference type="NCBIfam" id="NF033748">
    <property type="entry name" value="class_F_sortase"/>
    <property type="match status" value="1"/>
</dbReference>
<gene>
    <name evidence="3" type="ORF">ABT276_11685</name>
</gene>
<evidence type="ECO:0000256" key="1">
    <source>
        <dbReference type="ARBA" id="ARBA00022801"/>
    </source>
</evidence>
<sequence length="223" mass="23336">MRNGHRTSTTDEPQSRVPSLKVLACALFAGTVLVVNAVRDEYPPQPSPAQAWSSSAQPASRGAPEAPAVRPLPPSDPVRLLIPAVGVNAPMTRLELDGTGALRPPPVDEPNLAGWYGDGTAPGAAGTAVAAGHVDTPVGRAVFYPLGALTRGDTIEVVREDRRTAVFTVDAVEVYDKTAFPDDKVYGSSGRAELRVITCGGGYSRKTGYEGNVVVYATLSAVR</sequence>